<gene>
    <name evidence="2" type="ORF">KGQ19_24980</name>
</gene>
<feature type="region of interest" description="Disordered" evidence="1">
    <location>
        <begin position="1"/>
        <end position="21"/>
    </location>
</feature>
<evidence type="ECO:0000313" key="2">
    <source>
        <dbReference type="EMBL" id="MBS2550125.1"/>
    </source>
</evidence>
<reference evidence="2 3" key="1">
    <citation type="submission" date="2020-02" db="EMBL/GenBank/DDBJ databases">
        <title>Acidophilic actinobacteria isolated from forest soil.</title>
        <authorList>
            <person name="Golinska P."/>
        </authorList>
    </citation>
    <scope>NUCLEOTIDE SEQUENCE [LARGE SCALE GENOMIC DNA]</scope>
    <source>
        <strain evidence="2 3">NL8</strain>
    </source>
</reference>
<organism evidence="2 3">
    <name type="scientific">Catenulispora pinistramenti</name>
    <dbReference type="NCBI Taxonomy" id="2705254"/>
    <lineage>
        <taxon>Bacteria</taxon>
        <taxon>Bacillati</taxon>
        <taxon>Actinomycetota</taxon>
        <taxon>Actinomycetes</taxon>
        <taxon>Catenulisporales</taxon>
        <taxon>Catenulisporaceae</taxon>
        <taxon>Catenulispora</taxon>
    </lineage>
</organism>
<dbReference type="Proteomes" id="UP000730482">
    <property type="component" value="Unassembled WGS sequence"/>
</dbReference>
<proteinExistence type="predicted"/>
<sequence>MATTSAATSLPTSATTSATSGSPTIGALLKAFSAGPITVKHMPTADPAWVARVQTEPADATGGAKVTDPKLLNLMALVDEAARESDTQALTRLCSDDCDAEQQLPMWQKPGALQTLSILIEKIHGTEGDLFPGFILVGGGSFTGPGEVADGKALGASSPRDYVANHGGLATSFSSGTGGQNLPPEHWTGLKVWSH</sequence>
<name>A0ABS5KVX8_9ACTN</name>
<evidence type="ECO:0000256" key="1">
    <source>
        <dbReference type="SAM" id="MobiDB-lite"/>
    </source>
</evidence>
<evidence type="ECO:0000313" key="3">
    <source>
        <dbReference type="Proteomes" id="UP000730482"/>
    </source>
</evidence>
<comment type="caution">
    <text evidence="2">The sequence shown here is derived from an EMBL/GenBank/DDBJ whole genome shotgun (WGS) entry which is preliminary data.</text>
</comment>
<keyword evidence="3" id="KW-1185">Reference proteome</keyword>
<dbReference type="EMBL" id="JAAFYZ010000092">
    <property type="protein sequence ID" value="MBS2550125.1"/>
    <property type="molecule type" value="Genomic_DNA"/>
</dbReference>
<dbReference type="RefSeq" id="WP_212012301.1">
    <property type="nucleotide sequence ID" value="NZ_JAAFYZ010000092.1"/>
</dbReference>
<accession>A0ABS5KVX8</accession>
<protein>
    <submittedName>
        <fullName evidence="2">Uncharacterized protein</fullName>
    </submittedName>
</protein>